<evidence type="ECO:0000256" key="6">
    <source>
        <dbReference type="ARBA" id="ARBA00022527"/>
    </source>
</evidence>
<dbReference type="PANTHER" id="PTHR48053">
    <property type="entry name" value="LEUCINE RICH REPEAT FAMILY PROTEIN, EXPRESSED"/>
    <property type="match status" value="1"/>
</dbReference>
<gene>
    <name evidence="26" type="ORF">KI387_042966</name>
</gene>
<evidence type="ECO:0000256" key="10">
    <source>
        <dbReference type="ARBA" id="ARBA00022692"/>
    </source>
</evidence>
<dbReference type="Proteomes" id="UP000824469">
    <property type="component" value="Unassembled WGS sequence"/>
</dbReference>
<keyword evidence="9" id="KW-0808">Transferase</keyword>
<dbReference type="InterPro" id="IPR017441">
    <property type="entry name" value="Protein_kinase_ATP_BS"/>
</dbReference>
<dbReference type="InterPro" id="IPR013210">
    <property type="entry name" value="LRR_N_plant-typ"/>
</dbReference>
<dbReference type="InterPro" id="IPR011009">
    <property type="entry name" value="Kinase-like_dom_sf"/>
</dbReference>
<dbReference type="Pfam" id="PF08263">
    <property type="entry name" value="LRRNT_2"/>
    <property type="match status" value="1"/>
</dbReference>
<evidence type="ECO:0000256" key="23">
    <source>
        <dbReference type="SAM" id="Phobius"/>
    </source>
</evidence>
<evidence type="ECO:0000256" key="11">
    <source>
        <dbReference type="ARBA" id="ARBA00022729"/>
    </source>
</evidence>
<dbReference type="InterPro" id="IPR003591">
    <property type="entry name" value="Leu-rich_rpt_typical-subtyp"/>
</dbReference>
<dbReference type="GO" id="GO:0005524">
    <property type="term" value="F:ATP binding"/>
    <property type="evidence" value="ECO:0007669"/>
    <property type="project" value="UniProtKB-UniRule"/>
</dbReference>
<evidence type="ECO:0000313" key="26">
    <source>
        <dbReference type="EMBL" id="KAH9291847.1"/>
    </source>
</evidence>
<keyword evidence="27" id="KW-1185">Reference proteome</keyword>
<dbReference type="InterPro" id="IPR000719">
    <property type="entry name" value="Prot_kinase_dom"/>
</dbReference>
<dbReference type="Pfam" id="PF00560">
    <property type="entry name" value="LRR_1"/>
    <property type="match status" value="10"/>
</dbReference>
<dbReference type="GO" id="GO:0005886">
    <property type="term" value="C:plasma membrane"/>
    <property type="evidence" value="ECO:0007669"/>
    <property type="project" value="UniProtKB-SubCell"/>
</dbReference>
<keyword evidence="11 24" id="KW-0732">Signal</keyword>
<feature type="chain" id="PRO_5041466447" description="non-specific serine/threonine protein kinase" evidence="24">
    <location>
        <begin position="20"/>
        <end position="1046"/>
    </location>
</feature>
<keyword evidence="17 23" id="KW-0472">Membrane</keyword>
<dbReference type="PROSITE" id="PS50011">
    <property type="entry name" value="PROTEIN_KINASE_DOM"/>
    <property type="match status" value="1"/>
</dbReference>
<evidence type="ECO:0000256" key="12">
    <source>
        <dbReference type="ARBA" id="ARBA00022737"/>
    </source>
</evidence>
<dbReference type="PANTHER" id="PTHR48053:SF151">
    <property type="entry name" value="OS02G0216000 PROTEIN"/>
    <property type="match status" value="1"/>
</dbReference>
<keyword evidence="18" id="KW-0675">Receptor</keyword>
<feature type="transmembrane region" description="Helical" evidence="23">
    <location>
        <begin position="667"/>
        <end position="688"/>
    </location>
</feature>
<dbReference type="AlphaFoldDB" id="A0AA38C7X7"/>
<dbReference type="GO" id="GO:0004674">
    <property type="term" value="F:protein serine/threonine kinase activity"/>
    <property type="evidence" value="ECO:0007669"/>
    <property type="project" value="UniProtKB-KW"/>
</dbReference>
<dbReference type="Pfam" id="PF07714">
    <property type="entry name" value="PK_Tyr_Ser-Thr"/>
    <property type="match status" value="1"/>
</dbReference>
<evidence type="ECO:0000313" key="27">
    <source>
        <dbReference type="Proteomes" id="UP000824469"/>
    </source>
</evidence>
<dbReference type="EC" id="2.7.11.1" evidence="4"/>
<proteinExistence type="inferred from homology"/>
<organism evidence="26 27">
    <name type="scientific">Taxus chinensis</name>
    <name type="common">Chinese yew</name>
    <name type="synonym">Taxus wallichiana var. chinensis</name>
    <dbReference type="NCBI Taxonomy" id="29808"/>
    <lineage>
        <taxon>Eukaryota</taxon>
        <taxon>Viridiplantae</taxon>
        <taxon>Streptophyta</taxon>
        <taxon>Embryophyta</taxon>
        <taxon>Tracheophyta</taxon>
        <taxon>Spermatophyta</taxon>
        <taxon>Pinopsida</taxon>
        <taxon>Pinidae</taxon>
        <taxon>Conifers II</taxon>
        <taxon>Cupressales</taxon>
        <taxon>Taxaceae</taxon>
        <taxon>Taxus</taxon>
    </lineage>
</organism>
<evidence type="ECO:0000256" key="5">
    <source>
        <dbReference type="ARBA" id="ARBA00022475"/>
    </source>
</evidence>
<evidence type="ECO:0000256" key="21">
    <source>
        <dbReference type="ARBA" id="ARBA00048679"/>
    </source>
</evidence>
<evidence type="ECO:0000256" key="13">
    <source>
        <dbReference type="ARBA" id="ARBA00022741"/>
    </source>
</evidence>
<dbReference type="CDD" id="cd14066">
    <property type="entry name" value="STKc_IRAK"/>
    <property type="match status" value="1"/>
</dbReference>
<evidence type="ECO:0000256" key="8">
    <source>
        <dbReference type="ARBA" id="ARBA00022614"/>
    </source>
</evidence>
<keyword evidence="6" id="KW-0723">Serine/threonine-protein kinase</keyword>
<name>A0AA38C7X7_TAXCH</name>
<keyword evidence="16 23" id="KW-1133">Transmembrane helix</keyword>
<evidence type="ECO:0000256" key="17">
    <source>
        <dbReference type="ARBA" id="ARBA00023136"/>
    </source>
</evidence>
<evidence type="ECO:0000256" key="1">
    <source>
        <dbReference type="ARBA" id="ARBA00004162"/>
    </source>
</evidence>
<keyword evidence="8" id="KW-0433">Leucine-rich repeat</keyword>
<evidence type="ECO:0000256" key="19">
    <source>
        <dbReference type="ARBA" id="ARBA00023180"/>
    </source>
</evidence>
<dbReference type="FunFam" id="3.80.10.10:FF:000101">
    <property type="entry name" value="LRR receptor-like serine/threonine-protein kinase ERECTA"/>
    <property type="match status" value="1"/>
</dbReference>
<dbReference type="PROSITE" id="PS00108">
    <property type="entry name" value="PROTEIN_KINASE_ST"/>
    <property type="match status" value="1"/>
</dbReference>
<accession>A0AA38C7X7</accession>
<dbReference type="SUPFAM" id="SSF56112">
    <property type="entry name" value="Protein kinase-like (PK-like)"/>
    <property type="match status" value="1"/>
</dbReference>
<dbReference type="InterPro" id="IPR001245">
    <property type="entry name" value="Ser-Thr/Tyr_kinase_cat_dom"/>
</dbReference>
<dbReference type="SMART" id="SM00369">
    <property type="entry name" value="LRR_TYP"/>
    <property type="match status" value="9"/>
</dbReference>
<keyword evidence="15 22" id="KW-0067">ATP-binding</keyword>
<dbReference type="InterPro" id="IPR051716">
    <property type="entry name" value="Plant_RL_S/T_kinase"/>
</dbReference>
<keyword evidence="13 22" id="KW-0547">Nucleotide-binding</keyword>
<dbReference type="InterPro" id="IPR001611">
    <property type="entry name" value="Leu-rich_rpt"/>
</dbReference>
<sequence>MHLLVAFFLFAFTFTSVPAQTSHNSSYADQQALLAFKYSLSLDSYNSLHDWSPDHTFCNWTGIACSSHRQRVVSLILKGMGLVGPVSPSLGNLTFLRVLDLSNNSLQGGIPNQLGRLFRLRMLLLSKNELDGAIPSTIGGCQSLQLLSLAYNHLKGSIPIEIGLLLRLEKLWLGANQLSGNIPSSIGNMSSLTELQLAENMMGGHIPVELGMLTQIKLLDLYSNNFTGSIPTALSNCTRLQILEISDNHLIGHIPRELGTRLSKLEILYLWGNQLTGEIPTPIANCTQLQELALELNQLSGTVPMEFGKLLQLRRLFLFGNQLVSRSNTTLLILTALTNCSHLRELNLAENYLTGGLPSSIGQLSPGLFSLFMDENSVEGTIPVELGNLTNLAVIGLSNNHFNGTIPSTLNRLLKLERLYLNRNNLHGSIPQNLGLLKSLGRLSLFENKLSGQIPESLGSLPQLRDLLLYHNQLSGKIPASLGRCQTLENLDMSYNKLTGNIPPEVASLPNLQKYFNLSNNLLRGSLPSELSKMIMVQAIDVSLNCFSGGIPSALATCTALQYLNLSWNSFQGPIPASLTKLQNLQDIDLSSNNLSGTIPLALQGMKMLQHLNFSLNKLTGEVPQHGLFARLNASAVMGNPGLCGTWIHLKPCSFSKHKQPSLLKTVLVPVVIGTAVFVMCFVFVGFYKKRKSHSMDTLALNFGPKRISYEELVDATHGFAEANLIGTGSFGSVYRGIMNNGTNIAVKVLNLQDENAHQSFGRECNVLRRVRHRNVIKIITSCSNLDFNFKALVLPFMSNGNLESWLYPKRGDECNLNLSERLRIAIEIAEGMAYLHHHCFVQVVHCDLKPSNVLLGDDMTAYLADFSIAKLFFGNSMDSLTDTTVLKGSIGYIAPEYGMGGQIWIKGDVYSYGILLLELLTRKRPADDMFVEGMNLQKWASMDFPNRMTEVVDRNLLQDVDELERPKTLQWLTHLLQVGLICASELPQQRPSMLEIVKILNTIKGGFLGMPRAFKFPIDISSLIQSTSGAGRNLERHQSWTTSTS</sequence>
<evidence type="ECO:0000256" key="15">
    <source>
        <dbReference type="ARBA" id="ARBA00022840"/>
    </source>
</evidence>
<evidence type="ECO:0000256" key="9">
    <source>
        <dbReference type="ARBA" id="ARBA00022679"/>
    </source>
</evidence>
<comment type="subcellular location">
    <subcellularLocation>
        <location evidence="1">Cell membrane</location>
        <topology evidence="1">Single-pass membrane protein</topology>
    </subcellularLocation>
    <subcellularLocation>
        <location evidence="2">Membrane</location>
        <topology evidence="2">Single-pass type I membrane protein</topology>
    </subcellularLocation>
</comment>
<dbReference type="InterPro" id="IPR032675">
    <property type="entry name" value="LRR_dom_sf"/>
</dbReference>
<dbReference type="GO" id="GO:0009791">
    <property type="term" value="P:post-embryonic development"/>
    <property type="evidence" value="ECO:0007669"/>
    <property type="project" value="UniProtKB-ARBA"/>
</dbReference>
<evidence type="ECO:0000256" key="22">
    <source>
        <dbReference type="PROSITE-ProRule" id="PRU10141"/>
    </source>
</evidence>
<reference evidence="26 27" key="1">
    <citation type="journal article" date="2021" name="Nat. Plants">
        <title>The Taxus genome provides insights into paclitaxel biosynthesis.</title>
        <authorList>
            <person name="Xiong X."/>
            <person name="Gou J."/>
            <person name="Liao Q."/>
            <person name="Li Y."/>
            <person name="Zhou Q."/>
            <person name="Bi G."/>
            <person name="Li C."/>
            <person name="Du R."/>
            <person name="Wang X."/>
            <person name="Sun T."/>
            <person name="Guo L."/>
            <person name="Liang H."/>
            <person name="Lu P."/>
            <person name="Wu Y."/>
            <person name="Zhang Z."/>
            <person name="Ro D.K."/>
            <person name="Shang Y."/>
            <person name="Huang S."/>
            <person name="Yan J."/>
        </authorList>
    </citation>
    <scope>NUCLEOTIDE SEQUENCE [LARGE SCALE GENOMIC DNA]</scope>
    <source>
        <strain evidence="26">Ta-2019</strain>
    </source>
</reference>
<dbReference type="OMA" id="SIFMHIL"/>
<evidence type="ECO:0000259" key="25">
    <source>
        <dbReference type="PROSITE" id="PS50011"/>
    </source>
</evidence>
<dbReference type="SUPFAM" id="SSF52058">
    <property type="entry name" value="L domain-like"/>
    <property type="match status" value="2"/>
</dbReference>
<keyword evidence="12" id="KW-0677">Repeat</keyword>
<feature type="signal peptide" evidence="24">
    <location>
        <begin position="1"/>
        <end position="19"/>
    </location>
</feature>
<comment type="caution">
    <text evidence="26">The sequence shown here is derived from an EMBL/GenBank/DDBJ whole genome shotgun (WGS) entry which is preliminary data.</text>
</comment>
<feature type="binding site" evidence="22">
    <location>
        <position position="748"/>
    </location>
    <ligand>
        <name>ATP</name>
        <dbReference type="ChEBI" id="CHEBI:30616"/>
    </ligand>
</feature>
<evidence type="ECO:0000256" key="3">
    <source>
        <dbReference type="ARBA" id="ARBA00008684"/>
    </source>
</evidence>
<dbReference type="EMBL" id="JAHRHJ020003376">
    <property type="protein sequence ID" value="KAH9291847.1"/>
    <property type="molecule type" value="Genomic_DNA"/>
</dbReference>
<dbReference type="FunFam" id="1.10.510.10:FF:000358">
    <property type="entry name" value="Putative leucine-rich repeat receptor-like serine/threonine-protein kinase"/>
    <property type="match status" value="1"/>
</dbReference>
<evidence type="ECO:0000256" key="4">
    <source>
        <dbReference type="ARBA" id="ARBA00012513"/>
    </source>
</evidence>
<dbReference type="SMART" id="SM00220">
    <property type="entry name" value="S_TKc"/>
    <property type="match status" value="1"/>
</dbReference>
<evidence type="ECO:0000256" key="16">
    <source>
        <dbReference type="ARBA" id="ARBA00022989"/>
    </source>
</evidence>
<dbReference type="FunFam" id="3.80.10.10:FF:000041">
    <property type="entry name" value="LRR receptor-like serine/threonine-protein kinase ERECTA"/>
    <property type="match status" value="1"/>
</dbReference>
<protein>
    <recommendedName>
        <fullName evidence="4">non-specific serine/threonine protein kinase</fullName>
        <ecNumber evidence="4">2.7.11.1</ecNumber>
    </recommendedName>
</protein>
<evidence type="ECO:0000256" key="24">
    <source>
        <dbReference type="SAM" id="SignalP"/>
    </source>
</evidence>
<dbReference type="Gene3D" id="1.10.510.10">
    <property type="entry name" value="Transferase(Phosphotransferase) domain 1"/>
    <property type="match status" value="1"/>
</dbReference>
<dbReference type="Pfam" id="PF13855">
    <property type="entry name" value="LRR_8"/>
    <property type="match status" value="1"/>
</dbReference>
<dbReference type="Gene3D" id="3.80.10.10">
    <property type="entry name" value="Ribonuclease Inhibitor"/>
    <property type="match status" value="4"/>
</dbReference>
<keyword evidence="7" id="KW-0597">Phosphoprotein</keyword>
<dbReference type="FunFam" id="3.80.10.10:FF:000233">
    <property type="entry name" value="Leucine-rich repeat receptor-like protein kinase TDR"/>
    <property type="match status" value="1"/>
</dbReference>
<keyword evidence="10 23" id="KW-0812">Transmembrane</keyword>
<dbReference type="Gene3D" id="3.30.200.20">
    <property type="entry name" value="Phosphorylase Kinase, domain 1"/>
    <property type="match status" value="1"/>
</dbReference>
<evidence type="ECO:0000256" key="14">
    <source>
        <dbReference type="ARBA" id="ARBA00022777"/>
    </source>
</evidence>
<keyword evidence="19" id="KW-0325">Glycoprotein</keyword>
<keyword evidence="14" id="KW-0418">Kinase</keyword>
<dbReference type="PROSITE" id="PS00107">
    <property type="entry name" value="PROTEIN_KINASE_ATP"/>
    <property type="match status" value="1"/>
</dbReference>
<evidence type="ECO:0000256" key="20">
    <source>
        <dbReference type="ARBA" id="ARBA00047899"/>
    </source>
</evidence>
<feature type="domain" description="Protein kinase" evidence="25">
    <location>
        <begin position="720"/>
        <end position="1009"/>
    </location>
</feature>
<comment type="catalytic activity">
    <reaction evidence="21">
        <text>L-seryl-[protein] + ATP = O-phospho-L-seryl-[protein] + ADP + H(+)</text>
        <dbReference type="Rhea" id="RHEA:17989"/>
        <dbReference type="Rhea" id="RHEA-COMP:9863"/>
        <dbReference type="Rhea" id="RHEA-COMP:11604"/>
        <dbReference type="ChEBI" id="CHEBI:15378"/>
        <dbReference type="ChEBI" id="CHEBI:29999"/>
        <dbReference type="ChEBI" id="CHEBI:30616"/>
        <dbReference type="ChEBI" id="CHEBI:83421"/>
        <dbReference type="ChEBI" id="CHEBI:456216"/>
        <dbReference type="EC" id="2.7.11.1"/>
    </reaction>
</comment>
<comment type="similarity">
    <text evidence="3">Belongs to the protein kinase superfamily. Ser/Thr protein kinase family.</text>
</comment>
<keyword evidence="5" id="KW-1003">Cell membrane</keyword>
<comment type="catalytic activity">
    <reaction evidence="20">
        <text>L-threonyl-[protein] + ATP = O-phospho-L-threonyl-[protein] + ADP + H(+)</text>
        <dbReference type="Rhea" id="RHEA:46608"/>
        <dbReference type="Rhea" id="RHEA-COMP:11060"/>
        <dbReference type="Rhea" id="RHEA-COMP:11605"/>
        <dbReference type="ChEBI" id="CHEBI:15378"/>
        <dbReference type="ChEBI" id="CHEBI:30013"/>
        <dbReference type="ChEBI" id="CHEBI:30616"/>
        <dbReference type="ChEBI" id="CHEBI:61977"/>
        <dbReference type="ChEBI" id="CHEBI:456216"/>
        <dbReference type="EC" id="2.7.11.1"/>
    </reaction>
</comment>
<dbReference type="FunFam" id="3.30.200.20:FF:000661">
    <property type="entry name" value="Serine-threonine protein kinase plant-type"/>
    <property type="match status" value="1"/>
</dbReference>
<dbReference type="InterPro" id="IPR008271">
    <property type="entry name" value="Ser/Thr_kinase_AS"/>
</dbReference>
<evidence type="ECO:0000256" key="7">
    <source>
        <dbReference type="ARBA" id="ARBA00022553"/>
    </source>
</evidence>
<evidence type="ECO:0000256" key="2">
    <source>
        <dbReference type="ARBA" id="ARBA00004479"/>
    </source>
</evidence>
<evidence type="ECO:0000256" key="18">
    <source>
        <dbReference type="ARBA" id="ARBA00023170"/>
    </source>
</evidence>